<organism evidence="2 3">
    <name type="scientific">Cryptosporangium minutisporangium</name>
    <dbReference type="NCBI Taxonomy" id="113569"/>
    <lineage>
        <taxon>Bacteria</taxon>
        <taxon>Bacillati</taxon>
        <taxon>Actinomycetota</taxon>
        <taxon>Actinomycetes</taxon>
        <taxon>Cryptosporangiales</taxon>
        <taxon>Cryptosporangiaceae</taxon>
        <taxon>Cryptosporangium</taxon>
    </lineage>
</organism>
<keyword evidence="3" id="KW-1185">Reference proteome</keyword>
<sequence length="351" mass="37112">MSARSWPSSPLAAAERAFVLLVQPPTHVGFDGRGVEGLPEEIIPLERLRALLLSPQASAHVRDEVWRELVVRARRDGPAWVVAAVGVAMPGLRHAAGLLAAGWRGDTHDLDAELLTGFVARLTTIDLDPPRICGRLIDAGVRAARKARDAESDAQLVRAEATGPIAPIYPWDHPELVLARAVAAGVLDVDEAHLIAETRLEGATLARAGARIGISAGLGSAWRRKAEQRLVDAIRDGDLAFVPLWPARTRAATPQTRAATTKIRGVRPSGRDGATRRRVAPSPGAVGRRGAAAGRGWVAVGFGRRTGRRVGRPTDGLGGQDIGPARGRCQRPGDRGAAGLSGRVRTRSTSG</sequence>
<reference evidence="3" key="1">
    <citation type="journal article" date="2019" name="Int. J. Syst. Evol. Microbiol.">
        <title>The Global Catalogue of Microorganisms (GCM) 10K type strain sequencing project: providing services to taxonomists for standard genome sequencing and annotation.</title>
        <authorList>
            <consortium name="The Broad Institute Genomics Platform"/>
            <consortium name="The Broad Institute Genome Sequencing Center for Infectious Disease"/>
            <person name="Wu L."/>
            <person name="Ma J."/>
        </authorList>
    </citation>
    <scope>NUCLEOTIDE SEQUENCE [LARGE SCALE GENOMIC DNA]</scope>
    <source>
        <strain evidence="3">JCM 9458</strain>
    </source>
</reference>
<feature type="region of interest" description="Disordered" evidence="1">
    <location>
        <begin position="304"/>
        <end position="351"/>
    </location>
</feature>
<evidence type="ECO:0000313" key="3">
    <source>
        <dbReference type="Proteomes" id="UP001501676"/>
    </source>
</evidence>
<dbReference type="Proteomes" id="UP001501676">
    <property type="component" value="Unassembled WGS sequence"/>
</dbReference>
<gene>
    <name evidence="2" type="ORF">GCM10020369_32280</name>
</gene>
<feature type="region of interest" description="Disordered" evidence="1">
    <location>
        <begin position="265"/>
        <end position="291"/>
    </location>
</feature>
<proteinExistence type="predicted"/>
<dbReference type="EMBL" id="BAAAYN010000020">
    <property type="protein sequence ID" value="GAA3387946.1"/>
    <property type="molecule type" value="Genomic_DNA"/>
</dbReference>
<dbReference type="RefSeq" id="WP_345728923.1">
    <property type="nucleotide sequence ID" value="NZ_BAAAYN010000020.1"/>
</dbReference>
<evidence type="ECO:0000256" key="1">
    <source>
        <dbReference type="SAM" id="MobiDB-lite"/>
    </source>
</evidence>
<evidence type="ECO:0000313" key="2">
    <source>
        <dbReference type="EMBL" id="GAA3387946.1"/>
    </source>
</evidence>
<protein>
    <submittedName>
        <fullName evidence="2">Uncharacterized protein</fullName>
    </submittedName>
</protein>
<accession>A0ABP6SYZ4</accession>
<name>A0ABP6SYZ4_9ACTN</name>
<comment type="caution">
    <text evidence="2">The sequence shown here is derived from an EMBL/GenBank/DDBJ whole genome shotgun (WGS) entry which is preliminary data.</text>
</comment>